<dbReference type="EMBL" id="SLXM01000012">
    <property type="protein sequence ID" value="TCP22392.1"/>
    <property type="molecule type" value="Genomic_DNA"/>
</dbReference>
<protein>
    <submittedName>
        <fullName evidence="1">Uncharacterized protein</fullName>
    </submittedName>
</protein>
<organism evidence="1 2">
    <name type="scientific">Tenacibaculum skagerrakense</name>
    <dbReference type="NCBI Taxonomy" id="186571"/>
    <lineage>
        <taxon>Bacteria</taxon>
        <taxon>Pseudomonadati</taxon>
        <taxon>Bacteroidota</taxon>
        <taxon>Flavobacteriia</taxon>
        <taxon>Flavobacteriales</taxon>
        <taxon>Flavobacteriaceae</taxon>
        <taxon>Tenacibaculum</taxon>
    </lineage>
</organism>
<gene>
    <name evidence="1" type="ORF">EV195_11241</name>
</gene>
<dbReference type="Proteomes" id="UP000294564">
    <property type="component" value="Unassembled WGS sequence"/>
</dbReference>
<accession>A0A4R2NLR6</accession>
<comment type="caution">
    <text evidence="1">The sequence shown here is derived from an EMBL/GenBank/DDBJ whole genome shotgun (WGS) entry which is preliminary data.</text>
</comment>
<proteinExistence type="predicted"/>
<evidence type="ECO:0000313" key="1">
    <source>
        <dbReference type="EMBL" id="TCP22392.1"/>
    </source>
</evidence>
<reference evidence="1 2" key="1">
    <citation type="submission" date="2019-03" db="EMBL/GenBank/DDBJ databases">
        <title>Genomic Encyclopedia of Type Strains, Phase IV (KMG-IV): sequencing the most valuable type-strain genomes for metagenomic binning, comparative biology and taxonomic classification.</title>
        <authorList>
            <person name="Goeker M."/>
        </authorList>
    </citation>
    <scope>NUCLEOTIDE SEQUENCE [LARGE SCALE GENOMIC DNA]</scope>
    <source>
        <strain evidence="1 2">DSM 14836</strain>
    </source>
</reference>
<evidence type="ECO:0000313" key="2">
    <source>
        <dbReference type="Proteomes" id="UP000294564"/>
    </source>
</evidence>
<name>A0A4R2NLR6_9FLAO</name>
<sequence length="104" mass="11940">MLIMNVGYAIETFTDDFQIDFAKKEKCRGIVKLEVFVISPSIPLLVKDGSGMRIVADDTPFVIESNYPIVKGIIRFEFSENSELLDINEKQEKKALVRYLYSEK</sequence>
<keyword evidence="2" id="KW-1185">Reference proteome</keyword>
<dbReference type="AlphaFoldDB" id="A0A4R2NLR6"/>